<dbReference type="AlphaFoldDB" id="A0A1T4X8B5"/>
<evidence type="ECO:0000313" key="3">
    <source>
        <dbReference type="EMBL" id="SKA85348.1"/>
    </source>
</evidence>
<gene>
    <name evidence="3" type="ORF">SAMN02745130_02607</name>
</gene>
<evidence type="ECO:0000259" key="2">
    <source>
        <dbReference type="Pfam" id="PF02668"/>
    </source>
</evidence>
<dbReference type="OrthoDB" id="9770519at2"/>
<sequence length="287" mass="32731">MNWQDSDFCQKRLKEKLARYPLRASALRVELQDADAPTPAELAELHEYLARYNLVLYRLSHQPQASKQQIHYLAQRMGLNQIAHNLCADADSLTSIQVTQHQGQHDYIPYTDKKLSWHTDGYYNAPHEQIHGMLLHCVRPAAQGGANLFMDHELAYLLLQDANPAFITALLHPTAFTIPANILNGEEIRPAHTGPVFSFNPDGSLHMRYSARQKNVIWRDDPITQAAAQFLLDLWEQGSPYQLSYTLQAGEGLICNNVLHCRTGFVDADEPEKKRLLYRGRYLERAS</sequence>
<dbReference type="STRING" id="92487.SAMN02745130_02607"/>
<reference evidence="3 4" key="1">
    <citation type="submission" date="2017-02" db="EMBL/GenBank/DDBJ databases">
        <authorList>
            <person name="Peterson S.W."/>
        </authorList>
    </citation>
    <scope>NUCLEOTIDE SEQUENCE [LARGE SCALE GENOMIC DNA]</scope>
    <source>
        <strain evidence="3 4">ATCC 49788</strain>
    </source>
</reference>
<keyword evidence="1" id="KW-0560">Oxidoreductase</keyword>
<dbReference type="EMBL" id="FUYB01000013">
    <property type="protein sequence ID" value="SKA85348.1"/>
    <property type="molecule type" value="Genomic_DNA"/>
</dbReference>
<name>A0A1T4X8B5_9GAMM</name>
<protein>
    <submittedName>
        <fullName evidence="3">Taurine dioxygenase, alpha-ketoglutarate-dependent</fullName>
    </submittedName>
</protein>
<evidence type="ECO:0000313" key="4">
    <source>
        <dbReference type="Proteomes" id="UP000190460"/>
    </source>
</evidence>
<keyword evidence="4" id="KW-1185">Reference proteome</keyword>
<evidence type="ECO:0000256" key="1">
    <source>
        <dbReference type="ARBA" id="ARBA00023002"/>
    </source>
</evidence>
<keyword evidence="3" id="KW-0223">Dioxygenase</keyword>
<dbReference type="SUPFAM" id="SSF51197">
    <property type="entry name" value="Clavaminate synthase-like"/>
    <property type="match status" value="1"/>
</dbReference>
<accession>A0A1T4X8B5</accession>
<dbReference type="InterPro" id="IPR042098">
    <property type="entry name" value="TauD-like_sf"/>
</dbReference>
<dbReference type="InterPro" id="IPR003819">
    <property type="entry name" value="TauD/TfdA-like"/>
</dbReference>
<organism evidence="3 4">
    <name type="scientific">Thiothrix eikelboomii</name>
    <dbReference type="NCBI Taxonomy" id="92487"/>
    <lineage>
        <taxon>Bacteria</taxon>
        <taxon>Pseudomonadati</taxon>
        <taxon>Pseudomonadota</taxon>
        <taxon>Gammaproteobacteria</taxon>
        <taxon>Thiotrichales</taxon>
        <taxon>Thiotrichaceae</taxon>
        <taxon>Thiothrix</taxon>
    </lineage>
</organism>
<dbReference type="GO" id="GO:0016706">
    <property type="term" value="F:2-oxoglutarate-dependent dioxygenase activity"/>
    <property type="evidence" value="ECO:0007669"/>
    <property type="project" value="UniProtKB-ARBA"/>
</dbReference>
<feature type="domain" description="TauD/TfdA-like" evidence="2">
    <location>
        <begin position="24"/>
        <end position="279"/>
    </location>
</feature>
<dbReference type="Gene3D" id="3.60.130.10">
    <property type="entry name" value="Clavaminate synthase-like"/>
    <property type="match status" value="1"/>
</dbReference>
<dbReference type="Proteomes" id="UP000190460">
    <property type="component" value="Unassembled WGS sequence"/>
</dbReference>
<dbReference type="RefSeq" id="WP_078923062.1">
    <property type="nucleotide sequence ID" value="NZ_FUYB01000013.1"/>
</dbReference>
<proteinExistence type="predicted"/>
<dbReference type="Pfam" id="PF02668">
    <property type="entry name" value="TauD"/>
    <property type="match status" value="1"/>
</dbReference>